<protein>
    <submittedName>
        <fullName evidence="4">Regulator of hemoglobinization and erythroid cell expansion protein isoform X2</fullName>
    </submittedName>
</protein>
<accession>A0A8B8RY99</accession>
<dbReference type="CTD" id="440712"/>
<dbReference type="GeneID" id="102520510"/>
<dbReference type="AlphaFoldDB" id="A0A8B8RY99"/>
<evidence type="ECO:0000313" key="3">
    <source>
        <dbReference type="Proteomes" id="UP000694856"/>
    </source>
</evidence>
<dbReference type="Pfam" id="PF15763">
    <property type="entry name" value="DUF4692"/>
    <property type="match status" value="2"/>
</dbReference>
<dbReference type="GO" id="GO:0005886">
    <property type="term" value="C:plasma membrane"/>
    <property type="evidence" value="ECO:0007669"/>
    <property type="project" value="TreeGrafter"/>
</dbReference>
<evidence type="ECO:0000313" key="4">
    <source>
        <dbReference type="RefSeq" id="XP_032322931.1"/>
    </source>
</evidence>
<keyword evidence="2" id="KW-1133">Transmembrane helix</keyword>
<name>A0A8B8RY99_CAMFR</name>
<dbReference type="InterPro" id="IPR031517">
    <property type="entry name" value="RHEX-like"/>
</dbReference>
<keyword evidence="3" id="KW-1185">Reference proteome</keyword>
<reference evidence="4" key="1">
    <citation type="submission" date="2025-08" db="UniProtKB">
        <authorList>
            <consortium name="RefSeq"/>
        </authorList>
    </citation>
    <scope>IDENTIFICATION</scope>
    <source>
        <tissue evidence="4">Ear skin</tissue>
    </source>
</reference>
<dbReference type="PANTHER" id="PTHR38491">
    <property type="entry name" value="REGULATOR OF HEMOGLOBINIZATION AND ERYTHROID CELL EXPANSION PROTEIN"/>
    <property type="match status" value="1"/>
</dbReference>
<feature type="compositionally biased region" description="Low complexity" evidence="1">
    <location>
        <begin position="126"/>
        <end position="140"/>
    </location>
</feature>
<keyword evidence="2" id="KW-0812">Transmembrane</keyword>
<organism evidence="3 4">
    <name type="scientific">Camelus ferus</name>
    <name type="common">Wild bactrian camel</name>
    <name type="synonym">Camelus bactrianus ferus</name>
    <dbReference type="NCBI Taxonomy" id="419612"/>
    <lineage>
        <taxon>Eukaryota</taxon>
        <taxon>Metazoa</taxon>
        <taxon>Chordata</taxon>
        <taxon>Craniata</taxon>
        <taxon>Vertebrata</taxon>
        <taxon>Euteleostomi</taxon>
        <taxon>Mammalia</taxon>
        <taxon>Eutheria</taxon>
        <taxon>Laurasiatheria</taxon>
        <taxon>Artiodactyla</taxon>
        <taxon>Tylopoda</taxon>
        <taxon>Camelidae</taxon>
        <taxon>Camelus</taxon>
    </lineage>
</organism>
<dbReference type="RefSeq" id="XP_032322931.1">
    <property type="nucleotide sequence ID" value="XM_032467040.1"/>
</dbReference>
<evidence type="ECO:0000256" key="1">
    <source>
        <dbReference type="SAM" id="MobiDB-lite"/>
    </source>
</evidence>
<feature type="region of interest" description="Disordered" evidence="1">
    <location>
        <begin position="124"/>
        <end position="151"/>
    </location>
</feature>
<sequence>MLTRADWKSRDNFPDTRDKGSETEIWREESKRPLSSLLQVSQTAHWEHDVKTRYPGGSTHIPSSCLRESLSRTHNPRLPCEELMMLTEEMKLWHGVVMAAVSLILQACLLAAINYLLSRHIDDSDTSSNSSDSSDSSDSSPPTHQATKDVNYTQVVFSAPGGRRNDSALDYENIKETTDYVNVNPKSHKPNFWTFVNPAVSEPVEYTQVAV</sequence>
<dbReference type="PANTHER" id="PTHR38491:SF1">
    <property type="entry name" value="REGULATOR OF HEMOGLOBINIZATION AND ERYTHROID CELL EXPANSION PROTEIN"/>
    <property type="match status" value="1"/>
</dbReference>
<evidence type="ECO:0000256" key="2">
    <source>
        <dbReference type="SAM" id="Phobius"/>
    </source>
</evidence>
<feature type="transmembrane region" description="Helical" evidence="2">
    <location>
        <begin position="92"/>
        <end position="117"/>
    </location>
</feature>
<dbReference type="Proteomes" id="UP000694856">
    <property type="component" value="Chromosome 23"/>
</dbReference>
<feature type="region of interest" description="Disordered" evidence="1">
    <location>
        <begin position="1"/>
        <end position="28"/>
    </location>
</feature>
<gene>
    <name evidence="4" type="primary">RHEX</name>
</gene>
<keyword evidence="2" id="KW-0472">Membrane</keyword>
<feature type="compositionally biased region" description="Polar residues" evidence="1">
    <location>
        <begin position="141"/>
        <end position="151"/>
    </location>
</feature>
<proteinExistence type="predicted"/>